<evidence type="ECO:0000313" key="2">
    <source>
        <dbReference type="Proteomes" id="UP000030711"/>
    </source>
</evidence>
<reference evidence="1 2" key="1">
    <citation type="journal article" date="2014" name="Nature">
        <title>The genome of Eucalyptus grandis.</title>
        <authorList>
            <person name="Myburg A.A."/>
            <person name="Grattapaglia D."/>
            <person name="Tuskan G.A."/>
            <person name="Hellsten U."/>
            <person name="Hayes R.D."/>
            <person name="Grimwood J."/>
            <person name="Jenkins J."/>
            <person name="Lindquist E."/>
            <person name="Tice H."/>
            <person name="Bauer D."/>
            <person name="Goodstein D.M."/>
            <person name="Dubchak I."/>
            <person name="Poliakov A."/>
            <person name="Mizrachi E."/>
            <person name="Kullan A.R."/>
            <person name="Hussey S.G."/>
            <person name="Pinard D."/>
            <person name="van der Merwe K."/>
            <person name="Singh P."/>
            <person name="van Jaarsveld I."/>
            <person name="Silva-Junior O.B."/>
            <person name="Togawa R.C."/>
            <person name="Pappas M.R."/>
            <person name="Faria D.A."/>
            <person name="Sansaloni C.P."/>
            <person name="Petroli C.D."/>
            <person name="Yang X."/>
            <person name="Ranjan P."/>
            <person name="Tschaplinski T.J."/>
            <person name="Ye C.Y."/>
            <person name="Li T."/>
            <person name="Sterck L."/>
            <person name="Vanneste K."/>
            <person name="Murat F."/>
            <person name="Soler M."/>
            <person name="Clemente H.S."/>
            <person name="Saidi N."/>
            <person name="Cassan-Wang H."/>
            <person name="Dunand C."/>
            <person name="Hefer C.A."/>
            <person name="Bornberg-Bauer E."/>
            <person name="Kersting A.R."/>
            <person name="Vining K."/>
            <person name="Amarasinghe V."/>
            <person name="Ranik M."/>
            <person name="Naithani S."/>
            <person name="Elser J."/>
            <person name="Boyd A.E."/>
            <person name="Liston A."/>
            <person name="Spatafora J.W."/>
            <person name="Dharmwardhana P."/>
            <person name="Raja R."/>
            <person name="Sullivan C."/>
            <person name="Romanel E."/>
            <person name="Alves-Ferreira M."/>
            <person name="Kulheim C."/>
            <person name="Foley W."/>
            <person name="Carocha V."/>
            <person name="Paiva J."/>
            <person name="Kudrna D."/>
            <person name="Brommonschenkel S.H."/>
            <person name="Pasquali G."/>
            <person name="Byrne M."/>
            <person name="Rigault P."/>
            <person name="Tibbits J."/>
            <person name="Spokevicius A."/>
            <person name="Jones R.C."/>
            <person name="Steane D.A."/>
            <person name="Vaillancourt R.E."/>
            <person name="Potts B.M."/>
            <person name="Joubert F."/>
            <person name="Barry K."/>
            <person name="Pappas G.J."/>
            <person name="Strauss S.H."/>
            <person name="Jaiswal P."/>
            <person name="Grima-Pettenati J."/>
            <person name="Salse J."/>
            <person name="Van de Peer Y."/>
            <person name="Rokhsar D.S."/>
            <person name="Schmutz J."/>
        </authorList>
    </citation>
    <scope>NUCLEOTIDE SEQUENCE [LARGE SCALE GENOMIC DNA]</scope>
    <source>
        <strain evidence="2">cv. BRASUZ1</strain>
        <tissue evidence="1">Leaf extractions</tissue>
    </source>
</reference>
<sequence>MSGLLSGSYSRLRNGDDSHAFELSSDGGGAGVSLDKFFKDAESIKDELKELGSLQRRLQSCHEHIKTLQNARAVKDLRAWMEWDVEEALKKANAVKKRLEALERADAANPNLPGCGAGSSLDQTRTSVVDGLRKTLKDNMEGFNKLREKLSSEYEETVQKPRYFAVTVENPEEMTVDLISTGEIETFLRKAIQEQRRSEKDMERNRKKSLRQLLLASIFLILLVVLITLSVVKPWIY</sequence>
<evidence type="ECO:0000313" key="1">
    <source>
        <dbReference type="EMBL" id="KAK3446954.1"/>
    </source>
</evidence>
<protein>
    <submittedName>
        <fullName evidence="1">Uncharacterized protein</fullName>
    </submittedName>
</protein>
<name>A0ACC3M6V2_EUCGR</name>
<organism evidence="1 2">
    <name type="scientific">Eucalyptus grandis</name>
    <name type="common">Flooded gum</name>
    <dbReference type="NCBI Taxonomy" id="71139"/>
    <lineage>
        <taxon>Eukaryota</taxon>
        <taxon>Viridiplantae</taxon>
        <taxon>Streptophyta</taxon>
        <taxon>Embryophyta</taxon>
        <taxon>Tracheophyta</taxon>
        <taxon>Spermatophyta</taxon>
        <taxon>Magnoliopsida</taxon>
        <taxon>eudicotyledons</taxon>
        <taxon>Gunneridae</taxon>
        <taxon>Pentapetalae</taxon>
        <taxon>rosids</taxon>
        <taxon>malvids</taxon>
        <taxon>Myrtales</taxon>
        <taxon>Myrtaceae</taxon>
        <taxon>Myrtoideae</taxon>
        <taxon>Eucalypteae</taxon>
        <taxon>Eucalyptus</taxon>
    </lineage>
</organism>
<dbReference type="EMBL" id="CM064435">
    <property type="protein sequence ID" value="KAK3446954.1"/>
    <property type="molecule type" value="Genomic_DNA"/>
</dbReference>
<proteinExistence type="predicted"/>
<gene>
    <name evidence="1" type="ORF">EUGRSUZ_A02572</name>
</gene>
<accession>A0ACC3M6V2</accession>
<dbReference type="Proteomes" id="UP000030711">
    <property type="component" value="Chromosome 1"/>
</dbReference>
<comment type="caution">
    <text evidence="1">The sequence shown here is derived from an EMBL/GenBank/DDBJ whole genome shotgun (WGS) entry which is preliminary data.</text>
</comment>
<keyword evidence="2" id="KW-1185">Reference proteome</keyword>